<dbReference type="AlphaFoldDB" id="A0A4Q7J9A5"/>
<feature type="domain" description="Methyltransferase" evidence="1">
    <location>
        <begin position="52"/>
        <end position="144"/>
    </location>
</feature>
<protein>
    <submittedName>
        <fullName evidence="2">Class I SAM-dependent methyltransferase</fullName>
    </submittedName>
</protein>
<organism evidence="2 3">
    <name type="scientific">Amycolatopsis suaedae</name>
    <dbReference type="NCBI Taxonomy" id="2510978"/>
    <lineage>
        <taxon>Bacteria</taxon>
        <taxon>Bacillati</taxon>
        <taxon>Actinomycetota</taxon>
        <taxon>Actinomycetes</taxon>
        <taxon>Pseudonocardiales</taxon>
        <taxon>Pseudonocardiaceae</taxon>
        <taxon>Amycolatopsis</taxon>
    </lineage>
</organism>
<dbReference type="GO" id="GO:0008168">
    <property type="term" value="F:methyltransferase activity"/>
    <property type="evidence" value="ECO:0007669"/>
    <property type="project" value="UniProtKB-KW"/>
</dbReference>
<reference evidence="2 3" key="1">
    <citation type="submission" date="2019-02" db="EMBL/GenBank/DDBJ databases">
        <title>Draft genome sequence of Amycolatopsis sp. 8-3EHSu isolated from roots of Suaeda maritima.</title>
        <authorList>
            <person name="Duangmal K."/>
            <person name="Chantavorakit T."/>
        </authorList>
    </citation>
    <scope>NUCLEOTIDE SEQUENCE [LARGE SCALE GENOMIC DNA]</scope>
    <source>
        <strain evidence="2 3">8-3EHSu</strain>
    </source>
</reference>
<dbReference type="EMBL" id="SFCC01000007">
    <property type="protein sequence ID" value="RZQ62983.1"/>
    <property type="molecule type" value="Genomic_DNA"/>
</dbReference>
<accession>A0A4Q7J9A5</accession>
<dbReference type="InterPro" id="IPR029063">
    <property type="entry name" value="SAM-dependent_MTases_sf"/>
</dbReference>
<dbReference type="InterPro" id="IPR050508">
    <property type="entry name" value="Methyltransf_Superfamily"/>
</dbReference>
<comment type="caution">
    <text evidence="2">The sequence shown here is derived from an EMBL/GenBank/DDBJ whole genome shotgun (WGS) entry which is preliminary data.</text>
</comment>
<dbReference type="PANTHER" id="PTHR42912">
    <property type="entry name" value="METHYLTRANSFERASE"/>
    <property type="match status" value="1"/>
</dbReference>
<dbReference type="Pfam" id="PF13649">
    <property type="entry name" value="Methyltransf_25"/>
    <property type="match status" value="1"/>
</dbReference>
<dbReference type="RefSeq" id="WP_130475987.1">
    <property type="nucleotide sequence ID" value="NZ_SFCC01000007.1"/>
</dbReference>
<dbReference type="GO" id="GO:0032259">
    <property type="term" value="P:methylation"/>
    <property type="evidence" value="ECO:0007669"/>
    <property type="project" value="UniProtKB-KW"/>
</dbReference>
<keyword evidence="2" id="KW-0489">Methyltransferase</keyword>
<evidence type="ECO:0000313" key="2">
    <source>
        <dbReference type="EMBL" id="RZQ62983.1"/>
    </source>
</evidence>
<dbReference type="InterPro" id="IPR041698">
    <property type="entry name" value="Methyltransf_25"/>
</dbReference>
<dbReference type="SUPFAM" id="SSF53335">
    <property type="entry name" value="S-adenosyl-L-methionine-dependent methyltransferases"/>
    <property type="match status" value="1"/>
</dbReference>
<dbReference type="OrthoDB" id="3172472at2"/>
<name>A0A4Q7J9A5_9PSEU</name>
<evidence type="ECO:0000313" key="3">
    <source>
        <dbReference type="Proteomes" id="UP000292003"/>
    </source>
</evidence>
<sequence>MSQQTVTSDLALSGAYGDSLAEVYDQLYPVTAGVEQCVGVLAELAGEGGSALEFGVGTGRIAIPLAARGVRVTGIDSSSKMLGVLRSNDPGATVDTVHATFGGLDLDRRFDLVAGVFNALCCAPTQDEQIEVLRVMRRHLAPGGRIVLETFEPGRHHTRRMTETVTHPLGPGAVLMEQTQIVPEGQLMFLLNTMIDGGTPRVAAGFMRYVWPAELDLMARLAGLRVRERWGGWDRGQLTADSPMYVTVLVDEAS</sequence>
<proteinExistence type="predicted"/>
<evidence type="ECO:0000259" key="1">
    <source>
        <dbReference type="Pfam" id="PF13649"/>
    </source>
</evidence>
<keyword evidence="2" id="KW-0808">Transferase</keyword>
<gene>
    <name evidence="2" type="ORF">EWH70_14905</name>
</gene>
<dbReference type="CDD" id="cd02440">
    <property type="entry name" value="AdoMet_MTases"/>
    <property type="match status" value="1"/>
</dbReference>
<dbReference type="Gene3D" id="3.40.50.150">
    <property type="entry name" value="Vaccinia Virus protein VP39"/>
    <property type="match status" value="1"/>
</dbReference>
<dbReference type="Proteomes" id="UP000292003">
    <property type="component" value="Unassembled WGS sequence"/>
</dbReference>
<dbReference type="PANTHER" id="PTHR42912:SF80">
    <property type="entry name" value="METHYLTRANSFERASE DOMAIN-CONTAINING PROTEIN"/>
    <property type="match status" value="1"/>
</dbReference>
<keyword evidence="3" id="KW-1185">Reference proteome</keyword>